<gene>
    <name evidence="1" type="ORF">F3F73_11170</name>
</gene>
<dbReference type="Proteomes" id="UP000422221">
    <property type="component" value="Unassembled WGS sequence"/>
</dbReference>
<reference evidence="1 2" key="1">
    <citation type="journal article" date="2019" name="Nat. Med.">
        <title>A library of human gut bacterial isolates paired with longitudinal multiomics data enables mechanistic microbiome research.</title>
        <authorList>
            <person name="Poyet M."/>
            <person name="Groussin M."/>
            <person name="Gibbons S.M."/>
            <person name="Avila-Pacheco J."/>
            <person name="Jiang X."/>
            <person name="Kearney S.M."/>
            <person name="Perrotta A.R."/>
            <person name="Berdy B."/>
            <person name="Zhao S."/>
            <person name="Lieberman T.D."/>
            <person name="Swanson P.K."/>
            <person name="Smith M."/>
            <person name="Roesemann S."/>
            <person name="Alexander J.E."/>
            <person name="Rich S.A."/>
            <person name="Livny J."/>
            <person name="Vlamakis H."/>
            <person name="Clish C."/>
            <person name="Bullock K."/>
            <person name="Deik A."/>
            <person name="Scott J."/>
            <person name="Pierce K.A."/>
            <person name="Xavier R.J."/>
            <person name="Alm E.J."/>
        </authorList>
    </citation>
    <scope>NUCLEOTIDE SEQUENCE [LARGE SCALE GENOMIC DNA]</scope>
    <source>
        <strain evidence="1 2">BIOML-A10</strain>
    </source>
</reference>
<dbReference type="AlphaFoldDB" id="A0A7J4XIF1"/>
<accession>A0A7J4XIF1</accession>
<proteinExistence type="predicted"/>
<sequence>MELKEKLINFSIDDVFRQEVIENENIAGNLAPKEFWKIAQAILSGYFLVMKGEDMVKIHPTCVEIYCHEERENGVKDYIVYHRNSLKEDKPIFPLGVLHNHVSGIDITFEKGENEKNAVRLSALVREFRVDDSGKKKERYKNKEWMDKNKIITYPTHLYEAIYSQFSIFDGGFNVSWEDGDEIELEKIEINVRKNVARFIEVNGKYIKDVCDDKNAEDKTPSGHYQDTRKWLFKIKTN</sequence>
<protein>
    <submittedName>
        <fullName evidence="1">Uncharacterized protein</fullName>
    </submittedName>
</protein>
<name>A0A7J4XIF1_9BACE</name>
<comment type="caution">
    <text evidence="1">The sequence shown here is derived from an EMBL/GenBank/DDBJ whole genome shotgun (WGS) entry which is preliminary data.</text>
</comment>
<dbReference type="RefSeq" id="WP_005934060.1">
    <property type="nucleotide sequence ID" value="NZ_CABKSE010000004.1"/>
</dbReference>
<evidence type="ECO:0000313" key="1">
    <source>
        <dbReference type="EMBL" id="KAA3765133.1"/>
    </source>
</evidence>
<dbReference type="EMBL" id="VWMK01000010">
    <property type="protein sequence ID" value="KAA3765133.1"/>
    <property type="molecule type" value="Genomic_DNA"/>
</dbReference>
<evidence type="ECO:0000313" key="2">
    <source>
        <dbReference type="Proteomes" id="UP000422221"/>
    </source>
</evidence>
<organism evidence="1 2">
    <name type="scientific">Bacteroides salyersiae</name>
    <dbReference type="NCBI Taxonomy" id="291644"/>
    <lineage>
        <taxon>Bacteria</taxon>
        <taxon>Pseudomonadati</taxon>
        <taxon>Bacteroidota</taxon>
        <taxon>Bacteroidia</taxon>
        <taxon>Bacteroidales</taxon>
        <taxon>Bacteroidaceae</taxon>
        <taxon>Bacteroides</taxon>
    </lineage>
</organism>